<protein>
    <recommendedName>
        <fullName evidence="3">F-box domain-containing protein</fullName>
    </recommendedName>
</protein>
<proteinExistence type="predicted"/>
<dbReference type="KEGG" id="glz:GLAREA_09568"/>
<evidence type="ECO:0000313" key="1">
    <source>
        <dbReference type="EMBL" id="EPE28447.1"/>
    </source>
</evidence>
<dbReference type="RefSeq" id="XP_008084355.1">
    <property type="nucleotide sequence ID" value="XM_008086164.1"/>
</dbReference>
<dbReference type="OrthoDB" id="3565198at2759"/>
<organism evidence="1 2">
    <name type="scientific">Glarea lozoyensis (strain ATCC 20868 / MF5171)</name>
    <dbReference type="NCBI Taxonomy" id="1116229"/>
    <lineage>
        <taxon>Eukaryota</taxon>
        <taxon>Fungi</taxon>
        <taxon>Dikarya</taxon>
        <taxon>Ascomycota</taxon>
        <taxon>Pezizomycotina</taxon>
        <taxon>Leotiomycetes</taxon>
        <taxon>Helotiales</taxon>
        <taxon>Helotiaceae</taxon>
        <taxon>Glarea</taxon>
    </lineage>
</organism>
<accession>S3CPN8</accession>
<evidence type="ECO:0008006" key="3">
    <source>
        <dbReference type="Google" id="ProtNLM"/>
    </source>
</evidence>
<sequence length="255" mass="29005">MDNVTASAAESLVEHSPLLRLPPELRERIFLHLIPSVPEIGIWAIETAMLRPRLREDGQPCCPALLRVNRKTHHELSRLWYSNQLYTVFLGPRRLRDVKHLIIFCGSRFFPREPLPMNLRLLRFVCLDIKLSYKAHEIAVLLTALVRQLSSPDIPVKKLLLRIMLPIELFVAASHEEKETLWAYLDANLGSIGCLRGGPNTEVQVFGDPGLSSPVWVDIIPFSRPVAICKLAFEYLEMLLGGRVIQVDTEEQKTS</sequence>
<dbReference type="EMBL" id="KE145368">
    <property type="protein sequence ID" value="EPE28447.1"/>
    <property type="molecule type" value="Genomic_DNA"/>
</dbReference>
<dbReference type="GeneID" id="19468615"/>
<dbReference type="eggNOG" id="ENOG502T23K">
    <property type="taxonomic scope" value="Eukaryota"/>
</dbReference>
<gene>
    <name evidence="1" type="ORF">GLAREA_09568</name>
</gene>
<dbReference type="AlphaFoldDB" id="S3CPN8"/>
<keyword evidence="2" id="KW-1185">Reference proteome</keyword>
<dbReference type="Proteomes" id="UP000016922">
    <property type="component" value="Unassembled WGS sequence"/>
</dbReference>
<reference evidence="1 2" key="1">
    <citation type="journal article" date="2013" name="BMC Genomics">
        <title>Genomics-driven discovery of the pneumocandin biosynthetic gene cluster in the fungus Glarea lozoyensis.</title>
        <authorList>
            <person name="Chen L."/>
            <person name="Yue Q."/>
            <person name="Zhang X."/>
            <person name="Xiang M."/>
            <person name="Wang C."/>
            <person name="Li S."/>
            <person name="Che Y."/>
            <person name="Ortiz-Lopez F.J."/>
            <person name="Bills G.F."/>
            <person name="Liu X."/>
            <person name="An Z."/>
        </authorList>
    </citation>
    <scope>NUCLEOTIDE SEQUENCE [LARGE SCALE GENOMIC DNA]</scope>
    <source>
        <strain evidence="2">ATCC 20868 / MF5171</strain>
    </source>
</reference>
<name>S3CPN8_GLAL2</name>
<evidence type="ECO:0000313" key="2">
    <source>
        <dbReference type="Proteomes" id="UP000016922"/>
    </source>
</evidence>
<dbReference type="HOGENOM" id="CLU_1090089_0_0_1"/>